<dbReference type="EMBL" id="CAXDID020000264">
    <property type="protein sequence ID" value="CAL6066792.1"/>
    <property type="molecule type" value="Genomic_DNA"/>
</dbReference>
<reference evidence="1 2" key="1">
    <citation type="submission" date="2024-07" db="EMBL/GenBank/DDBJ databases">
        <authorList>
            <person name="Akdeniz Z."/>
        </authorList>
    </citation>
    <scope>NUCLEOTIDE SEQUENCE [LARGE SCALE GENOMIC DNA]</scope>
</reference>
<dbReference type="Proteomes" id="UP001642409">
    <property type="component" value="Unassembled WGS sequence"/>
</dbReference>
<sequence length="104" mass="12078">MQQSLRCNRFTSTSELSDEVTYCQSWYDYFVTQLDVVLAHLSLRRAAMRFLCNTRLFSELMNCTKLVFYQIDGLAQKTALFYVVALGTISTIDNQSLQFCKVYT</sequence>
<gene>
    <name evidence="1" type="ORF">HINF_LOCUS52703</name>
</gene>
<name>A0ABP1KTJ5_9EUKA</name>
<accession>A0ABP1KTJ5</accession>
<proteinExistence type="predicted"/>
<evidence type="ECO:0000313" key="2">
    <source>
        <dbReference type="Proteomes" id="UP001642409"/>
    </source>
</evidence>
<keyword evidence="2" id="KW-1185">Reference proteome</keyword>
<protein>
    <submittedName>
        <fullName evidence="1">Hypothetical_protein</fullName>
    </submittedName>
</protein>
<evidence type="ECO:0000313" key="1">
    <source>
        <dbReference type="EMBL" id="CAL6066792.1"/>
    </source>
</evidence>
<organism evidence="1 2">
    <name type="scientific">Hexamita inflata</name>
    <dbReference type="NCBI Taxonomy" id="28002"/>
    <lineage>
        <taxon>Eukaryota</taxon>
        <taxon>Metamonada</taxon>
        <taxon>Diplomonadida</taxon>
        <taxon>Hexamitidae</taxon>
        <taxon>Hexamitinae</taxon>
        <taxon>Hexamita</taxon>
    </lineage>
</organism>
<comment type="caution">
    <text evidence="1">The sequence shown here is derived from an EMBL/GenBank/DDBJ whole genome shotgun (WGS) entry which is preliminary data.</text>
</comment>